<dbReference type="Gene3D" id="3.20.20.100">
    <property type="entry name" value="NADP-dependent oxidoreductase domain"/>
    <property type="match status" value="1"/>
</dbReference>
<dbReference type="OrthoDB" id="9768793at2"/>
<feature type="domain" description="NADP-dependent oxidoreductase" evidence="1">
    <location>
        <begin position="25"/>
        <end position="310"/>
    </location>
</feature>
<sequence length="317" mass="33780">MRASASADLSGASDYIQGVNTLTLRIGLGTNTFGRTSDEAASRAVVDAFVDAGGTLVDTADTYGESEAIVGRWLAGSRWREQVIVTTKVGNHPEYEGLSTNSVTRGAEASLRRLDIDRIDLYYAHYQDDSTPIEESVRAFDALVRAGKIGRIGLSNFTPHAIAEWLRVADEGGYTAPIALQPHYSLLHRRAYETEYAALARDAGLEVYPYRALGGGFLTGKYRTELDLEGRARGAGVRGLLTPEGLGVVDMVRDVADAHNAPASAVALAWLIHQATVTAPLASATTPDQLAELVAAEALHLSTEEMAALTVASATYA</sequence>
<reference evidence="2 3" key="1">
    <citation type="submission" date="2016-10" db="EMBL/GenBank/DDBJ databases">
        <authorList>
            <person name="de Groot N.N."/>
        </authorList>
    </citation>
    <scope>NUCLEOTIDE SEQUENCE [LARGE SCALE GENOMIC DNA]</scope>
    <source>
        <strain evidence="2 3">CGMCC 1.11147</strain>
    </source>
</reference>
<dbReference type="AlphaFoldDB" id="A0A1H0K308"/>
<evidence type="ECO:0000259" key="1">
    <source>
        <dbReference type="Pfam" id="PF00248"/>
    </source>
</evidence>
<dbReference type="InterPro" id="IPR036812">
    <property type="entry name" value="NAD(P)_OxRdtase_dom_sf"/>
</dbReference>
<protein>
    <submittedName>
        <fullName evidence="2">Predicted oxidoreductase</fullName>
    </submittedName>
</protein>
<dbReference type="PANTHER" id="PTHR43364:SF6">
    <property type="entry name" value="OXIDOREDUCTASE-RELATED"/>
    <property type="match status" value="1"/>
</dbReference>
<accession>A0A1H0K308</accession>
<evidence type="ECO:0000313" key="3">
    <source>
        <dbReference type="Proteomes" id="UP000199004"/>
    </source>
</evidence>
<dbReference type="Proteomes" id="UP000199004">
    <property type="component" value="Unassembled WGS sequence"/>
</dbReference>
<dbReference type="STRING" id="1005944.SAMN05192576_4135"/>
<dbReference type="InterPro" id="IPR023210">
    <property type="entry name" value="NADP_OxRdtase_dom"/>
</dbReference>
<dbReference type="InterPro" id="IPR020471">
    <property type="entry name" value="AKR"/>
</dbReference>
<keyword evidence="3" id="KW-1185">Reference proteome</keyword>
<dbReference type="PRINTS" id="PR00069">
    <property type="entry name" value="ALDKETRDTASE"/>
</dbReference>
<dbReference type="PANTHER" id="PTHR43364">
    <property type="entry name" value="NADH-SPECIFIC METHYLGLYOXAL REDUCTASE-RELATED"/>
    <property type="match status" value="1"/>
</dbReference>
<dbReference type="SUPFAM" id="SSF51430">
    <property type="entry name" value="NAD(P)-linked oxidoreductase"/>
    <property type="match status" value="1"/>
</dbReference>
<dbReference type="GO" id="GO:0016491">
    <property type="term" value="F:oxidoreductase activity"/>
    <property type="evidence" value="ECO:0007669"/>
    <property type="project" value="InterPro"/>
</dbReference>
<gene>
    <name evidence="2" type="ORF">SAMN05192576_4135</name>
</gene>
<dbReference type="Pfam" id="PF00248">
    <property type="entry name" value="Aldo_ket_red"/>
    <property type="match status" value="1"/>
</dbReference>
<proteinExistence type="predicted"/>
<dbReference type="GO" id="GO:0005829">
    <property type="term" value="C:cytosol"/>
    <property type="evidence" value="ECO:0007669"/>
    <property type="project" value="TreeGrafter"/>
</dbReference>
<evidence type="ECO:0000313" key="2">
    <source>
        <dbReference type="EMBL" id="SDO50123.1"/>
    </source>
</evidence>
<dbReference type="EMBL" id="FNIC01000009">
    <property type="protein sequence ID" value="SDO50123.1"/>
    <property type="molecule type" value="Genomic_DNA"/>
</dbReference>
<organism evidence="2 3">
    <name type="scientific">Nocardioides szechwanensis</name>
    <dbReference type="NCBI Taxonomy" id="1005944"/>
    <lineage>
        <taxon>Bacteria</taxon>
        <taxon>Bacillati</taxon>
        <taxon>Actinomycetota</taxon>
        <taxon>Actinomycetes</taxon>
        <taxon>Propionibacteriales</taxon>
        <taxon>Nocardioidaceae</taxon>
        <taxon>Nocardioides</taxon>
    </lineage>
</organism>
<name>A0A1H0K308_9ACTN</name>
<dbReference type="InterPro" id="IPR050523">
    <property type="entry name" value="AKR_Detox_Biosynth"/>
</dbReference>